<evidence type="ECO:0000313" key="1">
    <source>
        <dbReference type="EMBL" id="MPC77035.1"/>
    </source>
</evidence>
<gene>
    <name evidence="1" type="ORF">E2C01_071474</name>
</gene>
<keyword evidence="2" id="KW-1185">Reference proteome</keyword>
<proteinExistence type="predicted"/>
<protein>
    <submittedName>
        <fullName evidence="1">Uncharacterized protein</fullName>
    </submittedName>
</protein>
<organism evidence="1 2">
    <name type="scientific">Portunus trituberculatus</name>
    <name type="common">Swimming crab</name>
    <name type="synonym">Neptunus trituberculatus</name>
    <dbReference type="NCBI Taxonomy" id="210409"/>
    <lineage>
        <taxon>Eukaryota</taxon>
        <taxon>Metazoa</taxon>
        <taxon>Ecdysozoa</taxon>
        <taxon>Arthropoda</taxon>
        <taxon>Crustacea</taxon>
        <taxon>Multicrustacea</taxon>
        <taxon>Malacostraca</taxon>
        <taxon>Eumalacostraca</taxon>
        <taxon>Eucarida</taxon>
        <taxon>Decapoda</taxon>
        <taxon>Pleocyemata</taxon>
        <taxon>Brachyura</taxon>
        <taxon>Eubrachyura</taxon>
        <taxon>Portunoidea</taxon>
        <taxon>Portunidae</taxon>
        <taxon>Portuninae</taxon>
        <taxon>Portunus</taxon>
    </lineage>
</organism>
<dbReference type="AlphaFoldDB" id="A0A5B7I4J5"/>
<comment type="caution">
    <text evidence="1">The sequence shown here is derived from an EMBL/GenBank/DDBJ whole genome shotgun (WGS) entry which is preliminary data.</text>
</comment>
<accession>A0A5B7I4J5</accession>
<dbReference type="Proteomes" id="UP000324222">
    <property type="component" value="Unassembled WGS sequence"/>
</dbReference>
<sequence>MKVWHYNVSECFKVLVEEASADGGEERGDAVNLQTTPHYLSNYVKTGEGIRLEEEAADVCPKQMCAERGCET</sequence>
<dbReference type="EMBL" id="VSRR010044857">
    <property type="protein sequence ID" value="MPC77035.1"/>
    <property type="molecule type" value="Genomic_DNA"/>
</dbReference>
<evidence type="ECO:0000313" key="2">
    <source>
        <dbReference type="Proteomes" id="UP000324222"/>
    </source>
</evidence>
<name>A0A5B7I4J5_PORTR</name>
<reference evidence="1 2" key="1">
    <citation type="submission" date="2019-05" db="EMBL/GenBank/DDBJ databases">
        <title>Another draft genome of Portunus trituberculatus and its Hox gene families provides insights of decapod evolution.</title>
        <authorList>
            <person name="Jeong J.-H."/>
            <person name="Song I."/>
            <person name="Kim S."/>
            <person name="Choi T."/>
            <person name="Kim D."/>
            <person name="Ryu S."/>
            <person name="Kim W."/>
        </authorList>
    </citation>
    <scope>NUCLEOTIDE SEQUENCE [LARGE SCALE GENOMIC DNA]</scope>
    <source>
        <tissue evidence="1">Muscle</tissue>
    </source>
</reference>